<comment type="similarity">
    <text evidence="1">Belongs to the BlaI transcriptional regulatory family.</text>
</comment>
<evidence type="ECO:0000313" key="6">
    <source>
        <dbReference type="Proteomes" id="UP000568380"/>
    </source>
</evidence>
<name>A0A7W8EC97_9ACTN</name>
<accession>A0A7W8EC97</accession>
<evidence type="ECO:0000256" key="4">
    <source>
        <dbReference type="ARBA" id="ARBA00023163"/>
    </source>
</evidence>
<keyword evidence="2" id="KW-0805">Transcription regulation</keyword>
<keyword evidence="4" id="KW-0804">Transcription</keyword>
<sequence>MATLGSLERAIMDVLWDARKPLLVREVLARLNKDRALAYTTVQTVAERLLKKGLLVRTPYRNAFRYAAVHSRDEHVTRLMLEALSASTDRLPVLARFAQSVEDADALALLEELQARRTGQRRSTT</sequence>
<dbReference type="Pfam" id="PF03965">
    <property type="entry name" value="Penicillinase_R"/>
    <property type="match status" value="1"/>
</dbReference>
<evidence type="ECO:0000313" key="5">
    <source>
        <dbReference type="EMBL" id="MBB5075190.1"/>
    </source>
</evidence>
<dbReference type="GO" id="GO:0003677">
    <property type="term" value="F:DNA binding"/>
    <property type="evidence" value="ECO:0007669"/>
    <property type="project" value="UniProtKB-KW"/>
</dbReference>
<dbReference type="InterPro" id="IPR036390">
    <property type="entry name" value="WH_DNA-bd_sf"/>
</dbReference>
<dbReference type="SUPFAM" id="SSF46785">
    <property type="entry name" value="Winged helix' DNA-binding domain"/>
    <property type="match status" value="1"/>
</dbReference>
<evidence type="ECO:0000256" key="2">
    <source>
        <dbReference type="ARBA" id="ARBA00023015"/>
    </source>
</evidence>
<proteinExistence type="inferred from homology"/>
<evidence type="ECO:0000256" key="1">
    <source>
        <dbReference type="ARBA" id="ARBA00011046"/>
    </source>
</evidence>
<dbReference type="AlphaFoldDB" id="A0A7W8EC97"/>
<dbReference type="RefSeq" id="WP_312896161.1">
    <property type="nucleotide sequence ID" value="NZ_JACHIN010000001.1"/>
</dbReference>
<organism evidence="5 6">
    <name type="scientific">Nonomuraea endophytica</name>
    <dbReference type="NCBI Taxonomy" id="714136"/>
    <lineage>
        <taxon>Bacteria</taxon>
        <taxon>Bacillati</taxon>
        <taxon>Actinomycetota</taxon>
        <taxon>Actinomycetes</taxon>
        <taxon>Streptosporangiales</taxon>
        <taxon>Streptosporangiaceae</taxon>
        <taxon>Nonomuraea</taxon>
    </lineage>
</organism>
<dbReference type="Gene3D" id="6.10.140.850">
    <property type="match status" value="1"/>
</dbReference>
<protein>
    <submittedName>
        <fullName evidence="5">Putative transcriptional regulator</fullName>
    </submittedName>
</protein>
<dbReference type="InterPro" id="IPR005650">
    <property type="entry name" value="BlaI_family"/>
</dbReference>
<comment type="caution">
    <text evidence="5">The sequence shown here is derived from an EMBL/GenBank/DDBJ whole genome shotgun (WGS) entry which is preliminary data.</text>
</comment>
<dbReference type="InterPro" id="IPR036388">
    <property type="entry name" value="WH-like_DNA-bd_sf"/>
</dbReference>
<dbReference type="Gene3D" id="1.10.10.10">
    <property type="entry name" value="Winged helix-like DNA-binding domain superfamily/Winged helix DNA-binding domain"/>
    <property type="match status" value="1"/>
</dbReference>
<dbReference type="GO" id="GO:0045892">
    <property type="term" value="P:negative regulation of DNA-templated transcription"/>
    <property type="evidence" value="ECO:0007669"/>
    <property type="project" value="InterPro"/>
</dbReference>
<dbReference type="EMBL" id="JACHIN010000001">
    <property type="protein sequence ID" value="MBB5075190.1"/>
    <property type="molecule type" value="Genomic_DNA"/>
</dbReference>
<keyword evidence="3" id="KW-0238">DNA-binding</keyword>
<dbReference type="Proteomes" id="UP000568380">
    <property type="component" value="Unassembled WGS sequence"/>
</dbReference>
<evidence type="ECO:0000256" key="3">
    <source>
        <dbReference type="ARBA" id="ARBA00023125"/>
    </source>
</evidence>
<gene>
    <name evidence="5" type="ORF">HNR40_000636</name>
</gene>
<reference evidence="5 6" key="1">
    <citation type="submission" date="2020-08" db="EMBL/GenBank/DDBJ databases">
        <title>Genomic Encyclopedia of Type Strains, Phase IV (KMG-IV): sequencing the most valuable type-strain genomes for metagenomic binning, comparative biology and taxonomic classification.</title>
        <authorList>
            <person name="Goeker M."/>
        </authorList>
    </citation>
    <scope>NUCLEOTIDE SEQUENCE [LARGE SCALE GENOMIC DNA]</scope>
    <source>
        <strain evidence="5 6">DSM 45385</strain>
    </source>
</reference>
<keyword evidence="6" id="KW-1185">Reference proteome</keyword>